<dbReference type="Proteomes" id="UP000016505">
    <property type="component" value="Chromosome I"/>
</dbReference>
<organism evidence="2 3">
    <name type="scientific">Pseudoalteromonas arctica A 37-1-2</name>
    <dbReference type="NCBI Taxonomy" id="1117313"/>
    <lineage>
        <taxon>Bacteria</taxon>
        <taxon>Pseudomonadati</taxon>
        <taxon>Pseudomonadota</taxon>
        <taxon>Gammaproteobacteria</taxon>
        <taxon>Alteromonadales</taxon>
        <taxon>Pseudoalteromonadaceae</taxon>
        <taxon>Pseudoalteromonas</taxon>
    </lineage>
</organism>
<name>A0A290S4T7_9GAMM</name>
<dbReference type="Pfam" id="PF17992">
    <property type="entry name" value="Agarase_CBM"/>
    <property type="match status" value="1"/>
</dbReference>
<protein>
    <recommendedName>
        <fullName evidence="1">Agarase CBM-like domain-containing protein</fullName>
    </recommendedName>
</protein>
<reference evidence="2 3" key="1">
    <citation type="journal article" date="2012" name="J. Bacteriol.">
        <title>Genome sequences of type strains of seven species of the marine bacterium Pseudoalteromonas.</title>
        <authorList>
            <person name="Xie B.B."/>
            <person name="Shu Y.L."/>
            <person name="Qin Q.L."/>
            <person name="Rong J.C."/>
            <person name="Zhang X.Y."/>
            <person name="Chen X.L."/>
            <person name="Shi M."/>
            <person name="He H.L."/>
            <person name="Zhou B.C."/>
            <person name="Zhang Y.Z."/>
        </authorList>
    </citation>
    <scope>NUCLEOTIDE SEQUENCE [LARGE SCALE GENOMIC DNA]</scope>
    <source>
        <strain evidence="2 3">A 37-1-2</strain>
    </source>
</reference>
<dbReference type="AlphaFoldDB" id="A0A290S4T7"/>
<evidence type="ECO:0000313" key="2">
    <source>
        <dbReference type="EMBL" id="ATC86675.1"/>
    </source>
</evidence>
<dbReference type="SUPFAM" id="SSF51445">
    <property type="entry name" value="(Trans)glycosidases"/>
    <property type="match status" value="1"/>
</dbReference>
<accession>A0A290S4T7</accession>
<dbReference type="Gene3D" id="2.60.120.430">
    <property type="entry name" value="Galactose-binding lectin"/>
    <property type="match status" value="1"/>
</dbReference>
<evidence type="ECO:0000313" key="3">
    <source>
        <dbReference type="Proteomes" id="UP000016505"/>
    </source>
</evidence>
<dbReference type="Gene3D" id="3.20.20.80">
    <property type="entry name" value="Glycosidases"/>
    <property type="match status" value="1"/>
</dbReference>
<gene>
    <name evidence="2" type="ORF">PARC_a2152</name>
</gene>
<dbReference type="InterPro" id="IPR017853">
    <property type="entry name" value="GH"/>
</dbReference>
<dbReference type="KEGG" id="part:PARC_a2152"/>
<dbReference type="InterPro" id="IPR040669">
    <property type="entry name" value="Agarase_CBM"/>
</dbReference>
<dbReference type="EMBL" id="CP011025">
    <property type="protein sequence ID" value="ATC86675.1"/>
    <property type="molecule type" value="Genomic_DNA"/>
</dbReference>
<proteinExistence type="predicted"/>
<dbReference type="RefSeq" id="WP_010552869.1">
    <property type="nucleotide sequence ID" value="NZ_CP011025.1"/>
</dbReference>
<sequence>MNKIIRCLSIFVYSTLVLSGEGVAREFDLQHDNKTILIDDFEHASNSYKLTNKNIKTTQVIKNKNKALELSFSTKHKFSGITLKPNKLWDLSVLGNSALFFDVSNVSDFPVMLSVNITGKDKQVQRRTIGLTTNEHATLYFELNSQTLNVDTGLRDTPASFKTTARKMILRGAKLNVDFSQVESIAIYTETQINPTAVTVDNLRFETIPDAKPDFLTNIVDKFGQSTQVNYPLKVSSEQQLRAIANKELNDLSKVTPRADRSKFGGWKQGPKLKATGFFRTEKVNGKWALVDPEGYLFFSSGIANARMANTTTFTGVDYRDDAVRARDPDDVTPEDSKGLNSNLAKYQKSAYIAYPDRRAMFNWLPQYNDKLANHYSYKRSSHLGPIQHGEVFSFYQANLERRYAQQYPDSYIDKWREVTLKRMQDWGFTSFGNWTDVSFYNNQQVPYFANGWIIGDFKRLSSGFDYWGAMPDPFDPEFVKRANITTQVIAQEVQNNPWCIGVFIDNEMSWGGEGSTTLRYGIVLDALSKTTANSPTKSVFSDMLKQKYKTISQLNKAWHRNIKSWEVFNNTGVNYKKDSNFNNAMIADLSWLLTRFSDEYFKVVNHSLKSVLPDHLYMGARFTSWGTSPEARWSAKKYADVISYNYYREGLDPMTWDMLKELDMPTIIGEFHIGSGDTGQPNPGIIHAANQRDRADMYKTYMKTVIDNPYLIGAHWFQYIDSPITGRAYDGENYNVGFVTTTDIPYPELVEAAKQVHKSLYQQRYGDVEIK</sequence>
<evidence type="ECO:0000259" key="1">
    <source>
        <dbReference type="Pfam" id="PF17992"/>
    </source>
</evidence>
<feature type="domain" description="Agarase CBM-like" evidence="1">
    <location>
        <begin position="40"/>
        <end position="216"/>
    </location>
</feature>